<gene>
    <name evidence="3" type="ORF">DGAL_LOCUS14174</name>
</gene>
<keyword evidence="4" id="KW-1185">Reference proteome</keyword>
<dbReference type="EMBL" id="CAKKLH010000303">
    <property type="protein sequence ID" value="CAH0110604.1"/>
    <property type="molecule type" value="Genomic_DNA"/>
</dbReference>
<keyword evidence="1" id="KW-1133">Transmembrane helix</keyword>
<keyword evidence="2" id="KW-0732">Signal</keyword>
<feature type="signal peptide" evidence="2">
    <location>
        <begin position="1"/>
        <end position="23"/>
    </location>
</feature>
<dbReference type="AlphaFoldDB" id="A0A8J2WP73"/>
<evidence type="ECO:0000256" key="2">
    <source>
        <dbReference type="SAM" id="SignalP"/>
    </source>
</evidence>
<dbReference type="OrthoDB" id="6365045at2759"/>
<accession>A0A8J2WP73</accession>
<organism evidence="3 4">
    <name type="scientific">Daphnia galeata</name>
    <dbReference type="NCBI Taxonomy" id="27404"/>
    <lineage>
        <taxon>Eukaryota</taxon>
        <taxon>Metazoa</taxon>
        <taxon>Ecdysozoa</taxon>
        <taxon>Arthropoda</taxon>
        <taxon>Crustacea</taxon>
        <taxon>Branchiopoda</taxon>
        <taxon>Diplostraca</taxon>
        <taxon>Cladocera</taxon>
        <taxon>Anomopoda</taxon>
        <taxon>Daphniidae</taxon>
        <taxon>Daphnia</taxon>
    </lineage>
</organism>
<proteinExistence type="predicted"/>
<comment type="caution">
    <text evidence="3">The sequence shown here is derived from an EMBL/GenBank/DDBJ whole genome shotgun (WGS) entry which is preliminary data.</text>
</comment>
<sequence length="278" mass="30718">MNLCDKIIRAILAFITVINWAAADELSSNSLIETSGLKDDTNVDVNWRQGISSKSTGYYHNGNQRAYFHHLPASHQGYNGYSRMSSRDSASHSTPIHLTNTGINSYSSLSGSGPGYASSAYSQEYPSPAYPAHAYTSPPISSYPVPNYGPEDLVPHNYDEDSHQEKNKFIVKKHLALGITLPLILVPLAVIGILALLNFRAVFTVLVIKSLCSNDAFRTSFGQLCTFVDNINKRSSDDISGFKNMTGNRSHKYSRLMSLLNSARFIAMDRLNVITEEK</sequence>
<dbReference type="Proteomes" id="UP000789390">
    <property type="component" value="Unassembled WGS sequence"/>
</dbReference>
<reference evidence="3" key="1">
    <citation type="submission" date="2021-11" db="EMBL/GenBank/DDBJ databases">
        <authorList>
            <person name="Schell T."/>
        </authorList>
    </citation>
    <scope>NUCLEOTIDE SEQUENCE</scope>
    <source>
        <strain evidence="3">M5</strain>
    </source>
</reference>
<evidence type="ECO:0000313" key="4">
    <source>
        <dbReference type="Proteomes" id="UP000789390"/>
    </source>
</evidence>
<keyword evidence="1" id="KW-0472">Membrane</keyword>
<keyword evidence="1" id="KW-0812">Transmembrane</keyword>
<feature type="transmembrane region" description="Helical" evidence="1">
    <location>
        <begin position="175"/>
        <end position="199"/>
    </location>
</feature>
<feature type="chain" id="PRO_5035250616" evidence="2">
    <location>
        <begin position="24"/>
        <end position="278"/>
    </location>
</feature>
<evidence type="ECO:0000256" key="1">
    <source>
        <dbReference type="SAM" id="Phobius"/>
    </source>
</evidence>
<evidence type="ECO:0000313" key="3">
    <source>
        <dbReference type="EMBL" id="CAH0110604.1"/>
    </source>
</evidence>
<name>A0A8J2WP73_9CRUS</name>
<protein>
    <submittedName>
        <fullName evidence="3">Uncharacterized protein</fullName>
    </submittedName>
</protein>